<dbReference type="AlphaFoldDB" id="B3RY91"/>
<dbReference type="CTD" id="6754100"/>
<dbReference type="GeneID" id="6754100"/>
<feature type="compositionally biased region" description="Pro residues" evidence="1">
    <location>
        <begin position="354"/>
        <end position="364"/>
    </location>
</feature>
<feature type="compositionally biased region" description="Pro residues" evidence="1">
    <location>
        <begin position="112"/>
        <end position="124"/>
    </location>
</feature>
<feature type="compositionally biased region" description="Polar residues" evidence="1">
    <location>
        <begin position="248"/>
        <end position="266"/>
    </location>
</feature>
<feature type="compositionally biased region" description="Basic and acidic residues" evidence="1">
    <location>
        <begin position="125"/>
        <end position="138"/>
    </location>
</feature>
<gene>
    <name evidence="2" type="ORF">TRIADDRAFT_56478</name>
</gene>
<dbReference type="RefSeq" id="XP_002112448.1">
    <property type="nucleotide sequence ID" value="XM_002112412.1"/>
</dbReference>
<reference evidence="2 3" key="1">
    <citation type="journal article" date="2008" name="Nature">
        <title>The Trichoplax genome and the nature of placozoans.</title>
        <authorList>
            <person name="Srivastava M."/>
            <person name="Begovic E."/>
            <person name="Chapman J."/>
            <person name="Putnam N.H."/>
            <person name="Hellsten U."/>
            <person name="Kawashima T."/>
            <person name="Kuo A."/>
            <person name="Mitros T."/>
            <person name="Salamov A."/>
            <person name="Carpenter M.L."/>
            <person name="Signorovitch A.Y."/>
            <person name="Moreno M.A."/>
            <person name="Kamm K."/>
            <person name="Grimwood J."/>
            <person name="Schmutz J."/>
            <person name="Shapiro H."/>
            <person name="Grigoriev I.V."/>
            <person name="Buss L.W."/>
            <person name="Schierwater B."/>
            <person name="Dellaporta S.L."/>
            <person name="Rokhsar D.S."/>
        </authorList>
    </citation>
    <scope>NUCLEOTIDE SEQUENCE [LARGE SCALE GENOMIC DNA]</scope>
    <source>
        <strain evidence="2 3">Grell-BS-1999</strain>
    </source>
</reference>
<feature type="compositionally biased region" description="Pro residues" evidence="1">
    <location>
        <begin position="30"/>
        <end position="92"/>
    </location>
</feature>
<feature type="compositionally biased region" description="Polar residues" evidence="1">
    <location>
        <begin position="388"/>
        <end position="405"/>
    </location>
</feature>
<feature type="compositionally biased region" description="Pro residues" evidence="1">
    <location>
        <begin position="412"/>
        <end position="424"/>
    </location>
</feature>
<accession>B3RY91</accession>
<feature type="compositionally biased region" description="Polar residues" evidence="1">
    <location>
        <begin position="329"/>
        <end position="350"/>
    </location>
</feature>
<feature type="compositionally biased region" description="Low complexity" evidence="1">
    <location>
        <begin position="371"/>
        <end position="381"/>
    </location>
</feature>
<sequence length="441" mass="47832">MCLFRPEITIVSATPMDVSAIDFKQSNHSRPPPPVPNVPPPSSTVPPAPRRPPPVPKPPTNKPPLPKPPTNKPPLPKPPLPKPPLPKPPTSKPPEATTPAIGEKPTIKPRPIIAPKPTINPDPIPKAEVKPELSDQRIEPTSNESPHSIEARENSFRMSNTDLNEDTTTSPSSHHKVLPPRPNSRVLPPPPSKTLPPRPTSKQIDSPHKDKDEVSNGIKADKSSKETPTVPSPESVVSRPTSRPPTVPVQSSAQKPNFGITRNETNQPPSPTRRPPVPQQPPSRLPPQIPQQDIRNSMPPPPQALPQRQLRQVSPDSSPKAALMMDNVMSKQLNSFQNPNDKPLNAQTDNKPSKPLPPKRPPPTRQSVIKSPESPENPSPNLLADATDSMSAISGNKDTRTVSQDDTIKLSKPPPPVKPKPRPSVPFNSQDLIKLPGAFTA</sequence>
<dbReference type="OMA" id="CLFRPEI"/>
<dbReference type="InParanoid" id="B3RY91"/>
<evidence type="ECO:0000313" key="2">
    <source>
        <dbReference type="EMBL" id="EDV24558.1"/>
    </source>
</evidence>
<organism evidence="2 3">
    <name type="scientific">Trichoplax adhaerens</name>
    <name type="common">Trichoplax reptans</name>
    <dbReference type="NCBI Taxonomy" id="10228"/>
    <lineage>
        <taxon>Eukaryota</taxon>
        <taxon>Metazoa</taxon>
        <taxon>Placozoa</taxon>
        <taxon>Uniplacotomia</taxon>
        <taxon>Trichoplacea</taxon>
        <taxon>Trichoplacidae</taxon>
        <taxon>Trichoplax</taxon>
    </lineage>
</organism>
<keyword evidence="3" id="KW-1185">Reference proteome</keyword>
<dbReference type="STRING" id="10228.B3RY91"/>
<evidence type="ECO:0000313" key="3">
    <source>
        <dbReference type="Proteomes" id="UP000009022"/>
    </source>
</evidence>
<feature type="compositionally biased region" description="Pro residues" evidence="1">
    <location>
        <begin position="268"/>
        <end position="289"/>
    </location>
</feature>
<dbReference type="HOGENOM" id="CLU_621631_0_0_1"/>
<protein>
    <submittedName>
        <fullName evidence="2">Uncharacterized protein</fullName>
    </submittedName>
</protein>
<name>B3RY91_TRIAD</name>
<feature type="compositionally biased region" description="Pro residues" evidence="1">
    <location>
        <begin position="179"/>
        <end position="199"/>
    </location>
</feature>
<feature type="compositionally biased region" description="Basic and acidic residues" evidence="1">
    <location>
        <begin position="205"/>
        <end position="225"/>
    </location>
</feature>
<proteinExistence type="predicted"/>
<feature type="region of interest" description="Disordered" evidence="1">
    <location>
        <begin position="14"/>
        <end position="441"/>
    </location>
</feature>
<evidence type="ECO:0000256" key="1">
    <source>
        <dbReference type="SAM" id="MobiDB-lite"/>
    </source>
</evidence>
<dbReference type="Proteomes" id="UP000009022">
    <property type="component" value="Unassembled WGS sequence"/>
</dbReference>
<dbReference type="KEGG" id="tad:TRIADDRAFT_56478"/>
<dbReference type="EMBL" id="DS985245">
    <property type="protein sequence ID" value="EDV24558.1"/>
    <property type="molecule type" value="Genomic_DNA"/>
</dbReference>
<feature type="compositionally biased region" description="Polar residues" evidence="1">
    <location>
        <begin position="156"/>
        <end position="172"/>
    </location>
</feature>
<dbReference type="PRINTS" id="PR01217">
    <property type="entry name" value="PRICHEXTENSN"/>
</dbReference>